<sequence>MLHSLSLRRLANKTQVLTAAQHDFPRSRLTHTLEVAQIARELGHALGADPDLTETAALTHDVGHPPFGHNGESALDELAASIGGFEGNAQTFRVLTRLETKVMDDRRSYGLNLTRATLDAASKYPWFKEPENVKYGAYEADGELFNWVRRANNTRSVCFEAQVMDFADDVAYSVHDVEDAIHAGHIDLNLLHDSDEQKLIVDECIARYLPNASDQELLAALNRILNLAQWPANFDSSRKAVTQLKAITSTLIGRFVGAAELATTAAHGNQISRYGGDLIVPADIRAEVAVLKTLAVAYVMQRAAMAKQYAQQRELLAELFTALKQQAPTALDAIHQEAFSVANSDSERTRVIVDQIANLTDITAVQWHQRLCK</sequence>
<dbReference type="PANTHER" id="PTHR11373:SF32">
    <property type="entry name" value="DEOXYGUANOSINETRIPHOSPHATE TRIPHOSPHOHYDROLASE"/>
    <property type="match status" value="1"/>
</dbReference>
<dbReference type="Gene3D" id="1.10.3210.10">
    <property type="entry name" value="Hypothetical protein af1432"/>
    <property type="match status" value="1"/>
</dbReference>
<dbReference type="NCBIfam" id="TIGR01353">
    <property type="entry name" value="dGTP_triPase"/>
    <property type="match status" value="1"/>
</dbReference>
<dbReference type="PROSITE" id="PS51831">
    <property type="entry name" value="HD"/>
    <property type="match status" value="1"/>
</dbReference>
<dbReference type="InterPro" id="IPR006674">
    <property type="entry name" value="HD_domain"/>
</dbReference>
<name>A0A6J6ENH5_9ZZZZ</name>
<dbReference type="NCBIfam" id="NF002829">
    <property type="entry name" value="PRK03007.1"/>
    <property type="match status" value="1"/>
</dbReference>
<evidence type="ECO:0000313" key="3">
    <source>
        <dbReference type="EMBL" id="CAB4578131.1"/>
    </source>
</evidence>
<dbReference type="GO" id="GO:0008832">
    <property type="term" value="F:dGTPase activity"/>
    <property type="evidence" value="ECO:0007669"/>
    <property type="project" value="TreeGrafter"/>
</dbReference>
<organism evidence="3">
    <name type="scientific">freshwater metagenome</name>
    <dbReference type="NCBI Taxonomy" id="449393"/>
    <lineage>
        <taxon>unclassified sequences</taxon>
        <taxon>metagenomes</taxon>
        <taxon>ecological metagenomes</taxon>
    </lineage>
</organism>
<dbReference type="NCBIfam" id="TIGR00277">
    <property type="entry name" value="HDIG"/>
    <property type="match status" value="1"/>
</dbReference>
<reference evidence="3" key="1">
    <citation type="submission" date="2020-05" db="EMBL/GenBank/DDBJ databases">
        <authorList>
            <person name="Chiriac C."/>
            <person name="Salcher M."/>
            <person name="Ghai R."/>
            <person name="Kavagutti S V."/>
        </authorList>
    </citation>
    <scope>NUCLEOTIDE SEQUENCE</scope>
</reference>
<proteinExistence type="predicted"/>
<protein>
    <submittedName>
        <fullName evidence="3">Unannotated protein</fullName>
    </submittedName>
</protein>
<evidence type="ECO:0000259" key="2">
    <source>
        <dbReference type="PROSITE" id="PS51831"/>
    </source>
</evidence>
<dbReference type="SUPFAM" id="SSF109604">
    <property type="entry name" value="HD-domain/PDEase-like"/>
    <property type="match status" value="1"/>
</dbReference>
<dbReference type="InterPro" id="IPR003607">
    <property type="entry name" value="HD/PDEase_dom"/>
</dbReference>
<dbReference type="CDD" id="cd00077">
    <property type="entry name" value="HDc"/>
    <property type="match status" value="1"/>
</dbReference>
<feature type="domain" description="HD" evidence="2">
    <location>
        <begin position="28"/>
        <end position="173"/>
    </location>
</feature>
<dbReference type="Pfam" id="PF13286">
    <property type="entry name" value="HD_assoc"/>
    <property type="match status" value="1"/>
</dbReference>
<accession>A0A6J6ENH5</accession>
<dbReference type="PANTHER" id="PTHR11373">
    <property type="entry name" value="DEOXYNUCLEOSIDE TRIPHOSPHATE TRIPHOSPHOHYDROLASE"/>
    <property type="match status" value="1"/>
</dbReference>
<keyword evidence="1" id="KW-0378">Hydrolase</keyword>
<dbReference type="InterPro" id="IPR006261">
    <property type="entry name" value="dGTPase"/>
</dbReference>
<evidence type="ECO:0000256" key="1">
    <source>
        <dbReference type="ARBA" id="ARBA00022801"/>
    </source>
</evidence>
<dbReference type="SMART" id="SM00471">
    <property type="entry name" value="HDc"/>
    <property type="match status" value="1"/>
</dbReference>
<dbReference type="InterPro" id="IPR026875">
    <property type="entry name" value="PHydrolase_assoc_dom"/>
</dbReference>
<dbReference type="AlphaFoldDB" id="A0A6J6ENH5"/>
<dbReference type="InterPro" id="IPR050135">
    <property type="entry name" value="dGTPase-like"/>
</dbReference>
<dbReference type="GO" id="GO:0006203">
    <property type="term" value="P:dGTP catabolic process"/>
    <property type="evidence" value="ECO:0007669"/>
    <property type="project" value="TreeGrafter"/>
</dbReference>
<dbReference type="InterPro" id="IPR006675">
    <property type="entry name" value="HDIG_dom"/>
</dbReference>
<gene>
    <name evidence="3" type="ORF">UFOPK1726_00706</name>
</gene>
<dbReference type="Pfam" id="PF01966">
    <property type="entry name" value="HD"/>
    <property type="match status" value="1"/>
</dbReference>
<dbReference type="EMBL" id="CAEZTT010000074">
    <property type="protein sequence ID" value="CAB4578131.1"/>
    <property type="molecule type" value="Genomic_DNA"/>
</dbReference>